<organism evidence="4 5">
    <name type="scientific">Chitinophaga ginsengisegetis</name>
    <dbReference type="NCBI Taxonomy" id="393003"/>
    <lineage>
        <taxon>Bacteria</taxon>
        <taxon>Pseudomonadati</taxon>
        <taxon>Bacteroidota</taxon>
        <taxon>Chitinophagia</taxon>
        <taxon>Chitinophagales</taxon>
        <taxon>Chitinophagaceae</taxon>
        <taxon>Chitinophaga</taxon>
    </lineage>
</organism>
<keyword evidence="5" id="KW-1185">Reference proteome</keyword>
<feature type="active site" evidence="2">
    <location>
        <position position="167"/>
    </location>
</feature>
<evidence type="ECO:0000256" key="1">
    <source>
        <dbReference type="ARBA" id="ARBA00023002"/>
    </source>
</evidence>
<dbReference type="AlphaFoldDB" id="A0A1T5NDY9"/>
<dbReference type="GO" id="GO:0016491">
    <property type="term" value="F:oxidoreductase activity"/>
    <property type="evidence" value="ECO:0007669"/>
    <property type="project" value="UniProtKB-KW"/>
</dbReference>
<evidence type="ECO:0000259" key="3">
    <source>
        <dbReference type="Pfam" id="PF03446"/>
    </source>
</evidence>
<proteinExistence type="predicted"/>
<dbReference type="PANTHER" id="PTHR43580:SF2">
    <property type="entry name" value="CYTOKINE-LIKE NUCLEAR FACTOR N-PAC"/>
    <property type="match status" value="1"/>
</dbReference>
<dbReference type="PANTHER" id="PTHR43580">
    <property type="entry name" value="OXIDOREDUCTASE GLYR1-RELATED"/>
    <property type="match status" value="1"/>
</dbReference>
<dbReference type="STRING" id="393003.SAMN05660461_1185"/>
<sequence>MIAFLGMGLLGSNFVRALIGKGEQVQVWNRTASKATALDAYGAKAFPDVTAAVHGANRIHLTLKDDHTVNEVLAAAAEGLQPGAVIIDHTTTSAEGAVARTKEWKERGFTYLHAPVFMGPANALDSTGYMLVSGDQAVIGAWEPALSKMTGKVINFGDTTGKAAGMKLIGNSFLVGLTAGLADTLSLAKALAIPLSDVSTLFNSWNPGGALPARLQRMTSGNYSSPSWELSMARKDTQLFMDAANKSDVKLAVLPAIAAEMDRWIEKGHGNDDWTVIGKDSI</sequence>
<dbReference type="Pfam" id="PF03446">
    <property type="entry name" value="NAD_binding_2"/>
    <property type="match status" value="1"/>
</dbReference>
<dbReference type="InterPro" id="IPR051265">
    <property type="entry name" value="HIBADH-related_NP60_sf"/>
</dbReference>
<dbReference type="Gene3D" id="1.10.1040.10">
    <property type="entry name" value="N-(1-d-carboxylethyl)-l-norvaline Dehydrogenase, domain 2"/>
    <property type="match status" value="1"/>
</dbReference>
<accession>A0A1T5NDY9</accession>
<name>A0A1T5NDY9_9BACT</name>
<evidence type="ECO:0000313" key="5">
    <source>
        <dbReference type="Proteomes" id="UP000190166"/>
    </source>
</evidence>
<feature type="domain" description="6-phosphogluconate dehydrogenase NADP-binding" evidence="3">
    <location>
        <begin position="2"/>
        <end position="155"/>
    </location>
</feature>
<dbReference type="InterPro" id="IPR006115">
    <property type="entry name" value="6PGDH_NADP-bd"/>
</dbReference>
<dbReference type="EMBL" id="FUZZ01000001">
    <property type="protein sequence ID" value="SKC98409.1"/>
    <property type="molecule type" value="Genomic_DNA"/>
</dbReference>
<dbReference type="RefSeq" id="WP_079468468.1">
    <property type="nucleotide sequence ID" value="NZ_FUZZ01000001.1"/>
</dbReference>
<dbReference type="SUPFAM" id="SSF51735">
    <property type="entry name" value="NAD(P)-binding Rossmann-fold domains"/>
    <property type="match status" value="1"/>
</dbReference>
<evidence type="ECO:0000256" key="2">
    <source>
        <dbReference type="PIRSR" id="PIRSR000103-1"/>
    </source>
</evidence>
<dbReference type="Gene3D" id="3.40.50.720">
    <property type="entry name" value="NAD(P)-binding Rossmann-like Domain"/>
    <property type="match status" value="1"/>
</dbReference>
<dbReference type="Proteomes" id="UP000190166">
    <property type="component" value="Unassembled WGS sequence"/>
</dbReference>
<gene>
    <name evidence="4" type="ORF">SAMN05660461_1185</name>
</gene>
<dbReference type="InterPro" id="IPR036291">
    <property type="entry name" value="NAD(P)-bd_dom_sf"/>
</dbReference>
<protein>
    <submittedName>
        <fullName evidence="4">3-hydroxyisobutyrate dehydrogenase</fullName>
    </submittedName>
</protein>
<reference evidence="4 5" key="1">
    <citation type="submission" date="2017-02" db="EMBL/GenBank/DDBJ databases">
        <authorList>
            <person name="Peterson S.W."/>
        </authorList>
    </citation>
    <scope>NUCLEOTIDE SEQUENCE [LARGE SCALE GENOMIC DNA]</scope>
    <source>
        <strain evidence="4 5">DSM 18108</strain>
    </source>
</reference>
<dbReference type="GO" id="GO:0050661">
    <property type="term" value="F:NADP binding"/>
    <property type="evidence" value="ECO:0007669"/>
    <property type="project" value="InterPro"/>
</dbReference>
<dbReference type="InterPro" id="IPR013328">
    <property type="entry name" value="6PGD_dom2"/>
</dbReference>
<dbReference type="PIRSF" id="PIRSF000103">
    <property type="entry name" value="HIBADH"/>
    <property type="match status" value="1"/>
</dbReference>
<evidence type="ECO:0000313" key="4">
    <source>
        <dbReference type="EMBL" id="SKC98409.1"/>
    </source>
</evidence>
<keyword evidence="1" id="KW-0560">Oxidoreductase</keyword>
<dbReference type="SUPFAM" id="SSF48179">
    <property type="entry name" value="6-phosphogluconate dehydrogenase C-terminal domain-like"/>
    <property type="match status" value="1"/>
</dbReference>
<dbReference type="InterPro" id="IPR008927">
    <property type="entry name" value="6-PGluconate_DH-like_C_sf"/>
</dbReference>
<dbReference type="InterPro" id="IPR015815">
    <property type="entry name" value="HIBADH-related"/>
</dbReference>